<evidence type="ECO:0000313" key="1">
    <source>
        <dbReference type="EMBL" id="RNA02482.1"/>
    </source>
</evidence>
<accession>A0A3M7PTJ7</accession>
<proteinExistence type="predicted"/>
<gene>
    <name evidence="1" type="ORF">BpHYR1_036667</name>
</gene>
<reference evidence="1 2" key="1">
    <citation type="journal article" date="2018" name="Sci. Rep.">
        <title>Genomic signatures of local adaptation to the degree of environmental predictability in rotifers.</title>
        <authorList>
            <person name="Franch-Gras L."/>
            <person name="Hahn C."/>
            <person name="Garcia-Roger E.M."/>
            <person name="Carmona M.J."/>
            <person name="Serra M."/>
            <person name="Gomez A."/>
        </authorList>
    </citation>
    <scope>NUCLEOTIDE SEQUENCE [LARGE SCALE GENOMIC DNA]</scope>
    <source>
        <strain evidence="1">HYR1</strain>
    </source>
</reference>
<organism evidence="1 2">
    <name type="scientific">Brachionus plicatilis</name>
    <name type="common">Marine rotifer</name>
    <name type="synonym">Brachionus muelleri</name>
    <dbReference type="NCBI Taxonomy" id="10195"/>
    <lineage>
        <taxon>Eukaryota</taxon>
        <taxon>Metazoa</taxon>
        <taxon>Spiralia</taxon>
        <taxon>Gnathifera</taxon>
        <taxon>Rotifera</taxon>
        <taxon>Eurotatoria</taxon>
        <taxon>Monogononta</taxon>
        <taxon>Pseudotrocha</taxon>
        <taxon>Ploima</taxon>
        <taxon>Brachionidae</taxon>
        <taxon>Brachionus</taxon>
    </lineage>
</organism>
<dbReference type="AlphaFoldDB" id="A0A3M7PTJ7"/>
<evidence type="ECO:0000313" key="2">
    <source>
        <dbReference type="Proteomes" id="UP000276133"/>
    </source>
</evidence>
<dbReference type="EMBL" id="REGN01008862">
    <property type="protein sequence ID" value="RNA02482.1"/>
    <property type="molecule type" value="Genomic_DNA"/>
</dbReference>
<sequence length="67" mass="7881">MLNFFSYRKLALWTLRVKPKFNLFSFRANYIVSIANFEIENKLNLGFTLRVHNASLRLGQNPGSFKK</sequence>
<name>A0A3M7PTJ7_BRAPC</name>
<keyword evidence="2" id="KW-1185">Reference proteome</keyword>
<protein>
    <submittedName>
        <fullName evidence="1">Uncharacterized protein</fullName>
    </submittedName>
</protein>
<comment type="caution">
    <text evidence="1">The sequence shown here is derived from an EMBL/GenBank/DDBJ whole genome shotgun (WGS) entry which is preliminary data.</text>
</comment>
<dbReference type="Proteomes" id="UP000276133">
    <property type="component" value="Unassembled WGS sequence"/>
</dbReference>